<feature type="region of interest" description="Disordered" evidence="5">
    <location>
        <begin position="430"/>
        <end position="456"/>
    </location>
</feature>
<proteinExistence type="predicted"/>
<feature type="non-terminal residue" evidence="7">
    <location>
        <position position="622"/>
    </location>
</feature>
<dbReference type="AlphaFoldDB" id="A0A812S5N5"/>
<keyword evidence="2 4" id="KW-0863">Zinc-finger</keyword>
<comment type="caution">
    <text evidence="7">The sequence shown here is derived from an EMBL/GenBank/DDBJ whole genome shotgun (WGS) entry which is preliminary data.</text>
</comment>
<evidence type="ECO:0000256" key="1">
    <source>
        <dbReference type="ARBA" id="ARBA00022723"/>
    </source>
</evidence>
<dbReference type="InterPro" id="IPR043145">
    <property type="entry name" value="Znf_ZZ_sf"/>
</dbReference>
<dbReference type="SUPFAM" id="SSF57850">
    <property type="entry name" value="RING/U-box"/>
    <property type="match status" value="1"/>
</dbReference>
<sequence length="622" mass="68023">GVDMASSTGKMVLRLELVNLEKPREALLEVDSYQGEVTQEEEPDEVDHQSDTQSWHCHGFSWGKGKGGKGKCKGGKGKFGWRGGWGHQGQDHPWWAWRAHRHWSNGEQTESCQQEHPWWAWHAQHWSCDEPAESVAAALSPQALASAVVCALPRILAKVREQAPEAIGQPLCAAWNFLPAVGEALQELWSLLGRNKLQKAEEHLARFLAEVTPSNAGHFLLSFFTELEALGFDEKLQLLATFFESQHDRLRKILQRLEDRLPFLPGLLVHHGVTCDGCGANPILGPRFKCQTCPDYDLCGACYARKTELHLGKCASHDFECKMSEATHRLHMKLMAHASKACGPLALVLSMFGQGQKGKGKAKGKGKCAAAEVVPEKSSSNPGTQASCATPGCNYQPTWHSEYCCKACKKGCGAHGPRCDKVSNEDSDRAAALNAKQDAKDHTSSEDSDSKTAPAQGKRCATEGCQYEATRGDHCCKACEKGKRCGHGQRCQHVIFKGEPVVMCKWEAAKPCVALPDSSEDSDSKAMDAKAKRCATEGCLYEATKGEYCCGACAKGKRCGHGRHCEHTLFKGNEPEIKKVACKPCAASGCNYQVTWHETHCCYACEAHGPSAHGPHCEKVEQ</sequence>
<dbReference type="EMBL" id="CAJNIZ010022403">
    <property type="protein sequence ID" value="CAE7461516.1"/>
    <property type="molecule type" value="Genomic_DNA"/>
</dbReference>
<dbReference type="PANTHER" id="PTHR20930:SF0">
    <property type="entry name" value="PROTEIN ILRUN"/>
    <property type="match status" value="1"/>
</dbReference>
<dbReference type="PROSITE" id="PS50135">
    <property type="entry name" value="ZF_ZZ_2"/>
    <property type="match status" value="1"/>
</dbReference>
<feature type="compositionally biased region" description="Basic and acidic residues" evidence="5">
    <location>
        <begin position="437"/>
        <end position="450"/>
    </location>
</feature>
<protein>
    <submittedName>
        <fullName evidence="7">Sqstm1 protein</fullName>
    </submittedName>
</protein>
<dbReference type="Gene3D" id="3.30.60.90">
    <property type="match status" value="1"/>
</dbReference>
<dbReference type="OrthoDB" id="437878at2759"/>
<evidence type="ECO:0000313" key="7">
    <source>
        <dbReference type="EMBL" id="CAE7461516.1"/>
    </source>
</evidence>
<evidence type="ECO:0000256" key="2">
    <source>
        <dbReference type="ARBA" id="ARBA00022771"/>
    </source>
</evidence>
<organism evidence="7 8">
    <name type="scientific">Symbiodinium pilosum</name>
    <name type="common">Dinoflagellate</name>
    <dbReference type="NCBI Taxonomy" id="2952"/>
    <lineage>
        <taxon>Eukaryota</taxon>
        <taxon>Sar</taxon>
        <taxon>Alveolata</taxon>
        <taxon>Dinophyceae</taxon>
        <taxon>Suessiales</taxon>
        <taxon>Symbiodiniaceae</taxon>
        <taxon>Symbiodinium</taxon>
    </lineage>
</organism>
<dbReference type="PROSITE" id="PS01357">
    <property type="entry name" value="ZF_ZZ_1"/>
    <property type="match status" value="1"/>
</dbReference>
<dbReference type="SMART" id="SM00291">
    <property type="entry name" value="ZnF_ZZ"/>
    <property type="match status" value="1"/>
</dbReference>
<evidence type="ECO:0000259" key="6">
    <source>
        <dbReference type="PROSITE" id="PS50135"/>
    </source>
</evidence>
<gene>
    <name evidence="7" type="primary">Sqstm1</name>
    <name evidence="7" type="ORF">SPIL2461_LOCUS11532</name>
</gene>
<evidence type="ECO:0000313" key="8">
    <source>
        <dbReference type="Proteomes" id="UP000649617"/>
    </source>
</evidence>
<reference evidence="7" key="1">
    <citation type="submission" date="2021-02" db="EMBL/GenBank/DDBJ databases">
        <authorList>
            <person name="Dougan E. K."/>
            <person name="Rhodes N."/>
            <person name="Thang M."/>
            <person name="Chan C."/>
        </authorList>
    </citation>
    <scope>NUCLEOTIDE SEQUENCE</scope>
</reference>
<accession>A0A812S5N5</accession>
<keyword evidence="1" id="KW-0479">Metal-binding</keyword>
<dbReference type="GO" id="GO:0008270">
    <property type="term" value="F:zinc ion binding"/>
    <property type="evidence" value="ECO:0007669"/>
    <property type="project" value="UniProtKB-KW"/>
</dbReference>
<keyword evidence="8" id="KW-1185">Reference proteome</keyword>
<feature type="region of interest" description="Disordered" evidence="5">
    <location>
        <begin position="34"/>
        <end position="53"/>
    </location>
</feature>
<dbReference type="Pfam" id="PF00569">
    <property type="entry name" value="ZZ"/>
    <property type="match status" value="1"/>
</dbReference>
<evidence type="ECO:0000256" key="4">
    <source>
        <dbReference type="PROSITE-ProRule" id="PRU00228"/>
    </source>
</evidence>
<dbReference type="CDD" id="cd02249">
    <property type="entry name" value="ZZ"/>
    <property type="match status" value="1"/>
</dbReference>
<dbReference type="Proteomes" id="UP000649617">
    <property type="component" value="Unassembled WGS sequence"/>
</dbReference>
<evidence type="ECO:0000256" key="3">
    <source>
        <dbReference type="ARBA" id="ARBA00022833"/>
    </source>
</evidence>
<feature type="domain" description="ZZ-type" evidence="6">
    <location>
        <begin position="270"/>
        <end position="327"/>
    </location>
</feature>
<keyword evidence="3" id="KW-0862">Zinc</keyword>
<evidence type="ECO:0000256" key="5">
    <source>
        <dbReference type="SAM" id="MobiDB-lite"/>
    </source>
</evidence>
<dbReference type="PANTHER" id="PTHR20930">
    <property type="entry name" value="OVARIAN CARCINOMA ANTIGEN CA125-RELATED"/>
    <property type="match status" value="1"/>
</dbReference>
<dbReference type="InterPro" id="IPR000433">
    <property type="entry name" value="Znf_ZZ"/>
</dbReference>
<name>A0A812S5N5_SYMPI</name>